<sequence length="99" mass="11256">MNDQQHNGISQAVLQEFVDKELPLIQRALIEVKAGGTLSSGEVEVLYQHLDMVRDWYDVSWEMPEYKDLLAKVIASYDEIAHLALRNEARKGGDISRKA</sequence>
<name>A0A5C8ZNK2_9GAMM</name>
<gene>
    <name evidence="1" type="ORF">FVW59_17605</name>
</gene>
<dbReference type="RefSeq" id="WP_148065696.1">
    <property type="nucleotide sequence ID" value="NZ_VRYZ01000009.1"/>
</dbReference>
<dbReference type="AlphaFoldDB" id="A0A5C8ZNK2"/>
<reference evidence="1 2" key="1">
    <citation type="submission" date="2019-08" db="EMBL/GenBank/DDBJ databases">
        <title>Parahaliea maris sp. nov., isolated from the surface seawater.</title>
        <authorList>
            <person name="Liu Y."/>
        </authorList>
    </citation>
    <scope>NUCLEOTIDE SEQUENCE [LARGE SCALE GENOMIC DNA]</scope>
    <source>
        <strain evidence="1 2">S2-26</strain>
    </source>
</reference>
<dbReference type="OrthoDB" id="9847416at2"/>
<organism evidence="1 2">
    <name type="scientific">Parahaliea aestuarii</name>
    <dbReference type="NCBI Taxonomy" id="1852021"/>
    <lineage>
        <taxon>Bacteria</taxon>
        <taxon>Pseudomonadati</taxon>
        <taxon>Pseudomonadota</taxon>
        <taxon>Gammaproteobacteria</taxon>
        <taxon>Cellvibrionales</taxon>
        <taxon>Halieaceae</taxon>
        <taxon>Parahaliea</taxon>
    </lineage>
</organism>
<evidence type="ECO:0000313" key="2">
    <source>
        <dbReference type="Proteomes" id="UP000321933"/>
    </source>
</evidence>
<protein>
    <submittedName>
        <fullName evidence="1">Uncharacterized protein</fullName>
    </submittedName>
</protein>
<dbReference type="EMBL" id="VRYZ01000009">
    <property type="protein sequence ID" value="TXS89334.1"/>
    <property type="molecule type" value="Genomic_DNA"/>
</dbReference>
<accession>A0A5C8ZNK2</accession>
<proteinExistence type="predicted"/>
<dbReference type="Proteomes" id="UP000321933">
    <property type="component" value="Unassembled WGS sequence"/>
</dbReference>
<comment type="caution">
    <text evidence="1">The sequence shown here is derived from an EMBL/GenBank/DDBJ whole genome shotgun (WGS) entry which is preliminary data.</text>
</comment>
<evidence type="ECO:0000313" key="1">
    <source>
        <dbReference type="EMBL" id="TXS89334.1"/>
    </source>
</evidence>
<keyword evidence="2" id="KW-1185">Reference proteome</keyword>